<dbReference type="Gene3D" id="1.25.40.10">
    <property type="entry name" value="Tetratricopeptide repeat domain"/>
    <property type="match status" value="2"/>
</dbReference>
<dbReference type="GO" id="GO:0006355">
    <property type="term" value="P:regulation of DNA-templated transcription"/>
    <property type="evidence" value="ECO:0007669"/>
    <property type="project" value="InterPro"/>
</dbReference>
<reference evidence="5 6" key="1">
    <citation type="journal article" date="2011" name="J. Bacteriol.">
        <title>Draft Genome Sequence of Gordonia neofelifaecis NRRL B-59395, a Cholesterol-Degrading Actinomycete.</title>
        <authorList>
            <person name="Ge F."/>
            <person name="Li W."/>
            <person name="Chen G."/>
            <person name="Liu Y."/>
            <person name="Zhang G."/>
            <person name="Yong B."/>
            <person name="Wang Q."/>
            <person name="Wang N."/>
            <person name="Huang Z."/>
            <person name="Li W."/>
            <person name="Wang J."/>
            <person name="Wu C."/>
            <person name="Xie Q."/>
            <person name="Liu G."/>
        </authorList>
    </citation>
    <scope>NUCLEOTIDE SEQUENCE [LARGE SCALE GENOMIC DNA]</scope>
    <source>
        <strain evidence="5 6">NRRL B-59395</strain>
    </source>
</reference>
<dbReference type="SUPFAM" id="SSF48452">
    <property type="entry name" value="TPR-like"/>
    <property type="match status" value="2"/>
</dbReference>
<dbReference type="STRING" id="644548.SCNU_02035"/>
<name>F1YE25_9ACTN</name>
<dbReference type="GO" id="GO:0043531">
    <property type="term" value="F:ADP binding"/>
    <property type="evidence" value="ECO:0007669"/>
    <property type="project" value="InterPro"/>
</dbReference>
<dbReference type="OrthoDB" id="9812579at2"/>
<protein>
    <submittedName>
        <fullName evidence="5">Transcriptional activator domain-containing protein</fullName>
    </submittedName>
</protein>
<evidence type="ECO:0000313" key="5">
    <source>
        <dbReference type="EMBL" id="EGD57115.1"/>
    </source>
</evidence>
<dbReference type="GO" id="GO:0000160">
    <property type="term" value="P:phosphorelay signal transduction system"/>
    <property type="evidence" value="ECO:0007669"/>
    <property type="project" value="InterPro"/>
</dbReference>
<dbReference type="InterPro" id="IPR027417">
    <property type="entry name" value="P-loop_NTPase"/>
</dbReference>
<evidence type="ECO:0000313" key="6">
    <source>
        <dbReference type="Proteomes" id="UP000035065"/>
    </source>
</evidence>
<accession>F1YE25</accession>
<dbReference type="Gene3D" id="1.10.10.10">
    <property type="entry name" value="Winged helix-like DNA-binding domain superfamily/Winged helix DNA-binding domain"/>
    <property type="match status" value="1"/>
</dbReference>
<feature type="domain" description="Bacterial transcriptional activator" evidence="4">
    <location>
        <begin position="133"/>
        <end position="264"/>
    </location>
</feature>
<dbReference type="Gene3D" id="3.40.50.300">
    <property type="entry name" value="P-loop containing nucleotide triphosphate hydrolases"/>
    <property type="match status" value="1"/>
</dbReference>
<dbReference type="Pfam" id="PF25872">
    <property type="entry name" value="HTH_77"/>
    <property type="match status" value="1"/>
</dbReference>
<dbReference type="InterPro" id="IPR001867">
    <property type="entry name" value="OmpR/PhoB-type_DNA-bd"/>
</dbReference>
<dbReference type="SUPFAM" id="SSF52540">
    <property type="entry name" value="P-loop containing nucleoside triphosphate hydrolases"/>
    <property type="match status" value="1"/>
</dbReference>
<dbReference type="eggNOG" id="COG3629">
    <property type="taxonomic scope" value="Bacteria"/>
</dbReference>
<dbReference type="SUPFAM" id="SSF46894">
    <property type="entry name" value="C-terminal effector domain of the bipartite response regulators"/>
    <property type="match status" value="1"/>
</dbReference>
<comment type="similarity">
    <text evidence="1">Belongs to the AfsR/DnrI/RedD regulatory family.</text>
</comment>
<organism evidence="5 6">
    <name type="scientific">Gordonia neofelifaecis NRRL B-59395</name>
    <dbReference type="NCBI Taxonomy" id="644548"/>
    <lineage>
        <taxon>Bacteria</taxon>
        <taxon>Bacillati</taxon>
        <taxon>Actinomycetota</taxon>
        <taxon>Actinomycetes</taxon>
        <taxon>Mycobacteriales</taxon>
        <taxon>Gordoniaceae</taxon>
        <taxon>Gordonia</taxon>
    </lineage>
</organism>
<dbReference type="PANTHER" id="PTHR47691:SF3">
    <property type="entry name" value="HTH-TYPE TRANSCRIPTIONAL REGULATOR RV0890C-RELATED"/>
    <property type="match status" value="1"/>
</dbReference>
<comment type="caution">
    <text evidence="5">The sequence shown here is derived from an EMBL/GenBank/DDBJ whole genome shotgun (WGS) entry which is preliminary data.</text>
</comment>
<dbReference type="InterPro" id="IPR011990">
    <property type="entry name" value="TPR-like_helical_dom_sf"/>
</dbReference>
<keyword evidence="2" id="KW-0238">DNA-binding</keyword>
<dbReference type="PRINTS" id="PR00364">
    <property type="entry name" value="DISEASERSIST"/>
</dbReference>
<dbReference type="InterPro" id="IPR036388">
    <property type="entry name" value="WH-like_DNA-bd_sf"/>
</dbReference>
<dbReference type="InterPro" id="IPR058852">
    <property type="entry name" value="HTH_77"/>
</dbReference>
<gene>
    <name evidence="5" type="ORF">SCNU_02035</name>
</gene>
<proteinExistence type="inferred from homology"/>
<dbReference type="Proteomes" id="UP000035065">
    <property type="component" value="Unassembled WGS sequence"/>
</dbReference>
<evidence type="ECO:0000256" key="2">
    <source>
        <dbReference type="ARBA" id="ARBA00023125"/>
    </source>
</evidence>
<dbReference type="AlphaFoldDB" id="F1YE25"/>
<dbReference type="PANTHER" id="PTHR47691">
    <property type="entry name" value="REGULATOR-RELATED"/>
    <property type="match status" value="1"/>
</dbReference>
<evidence type="ECO:0000256" key="1">
    <source>
        <dbReference type="ARBA" id="ARBA00005820"/>
    </source>
</evidence>
<feature type="domain" description="OmpR/PhoB-type" evidence="3">
    <location>
        <begin position="58"/>
        <end position="128"/>
    </location>
</feature>
<dbReference type="GO" id="GO:0003677">
    <property type="term" value="F:DNA binding"/>
    <property type="evidence" value="ECO:0007669"/>
    <property type="project" value="UniProtKB-KW"/>
</dbReference>
<dbReference type="InterPro" id="IPR041664">
    <property type="entry name" value="AAA_16"/>
</dbReference>
<evidence type="ECO:0000259" key="3">
    <source>
        <dbReference type="SMART" id="SM00862"/>
    </source>
</evidence>
<dbReference type="Pfam" id="PF03704">
    <property type="entry name" value="BTAD"/>
    <property type="match status" value="1"/>
</dbReference>
<dbReference type="InterPro" id="IPR005158">
    <property type="entry name" value="BTAD"/>
</dbReference>
<dbReference type="SMART" id="SM00862">
    <property type="entry name" value="Trans_reg_C"/>
    <property type="match status" value="1"/>
</dbReference>
<sequence>MPSWFAPTRSTRSAPRNDLLTRVIRSVPTGYADRVPDEDSPADRETVIGLLGPVTVDGREVPGVRAKRLLAALALADGRSLSAARLIDDVWGDDPPKSPNAALHTQVSRLRGLLPGAALHGADGHYRLSGTVTDLETARRLLGEGEVSAARGLWRGVPGDDLGGADLGRELADRAAALQARIDEAAANVAVESGDFVVAEEIGRRRLAADPLDEPAGLLLMRALAGQGRRGEALAVFARLRRVLSAELGAEPGAETIALNTELLSRDTSPPSTRRPPTPVSGLRDPGNELIGRAADLAAIVAAVGDHRVVTVQGPGGVGKTRMANAVGRALADAGSAVYFVPLAAVRSGDDLVVAVAAALGVGESELTSTGRPRVTSGRLADRLADALRGRETVLILDNCEQVIDACAALVDSLVAAESGLAVLTTSRSPLLIPAEQVYRLPVLGVTGDQSAAVELFMQRARAVRPDADLAPTAVRELCERLDGLPLAIELAAACVRTMSVDDIGARIAERFELLRSSDRTAPDRHRTLYAVIDWSWELLDARARSALARLCLFPGGFSSEAAAHVVGLTGFPLDDVLGALADQSLVQVEDSGGRVRYRMLEMVREFGEQRLADSAQTESVVAAMQEWARDLCLQVRRRYDTEADRTLVVDVEREAENLGWVLRRSVDQGPTAWPTIIAVFPVLSAFWSSRGLHPEVQSWGDRVITALPAPPADLGDTEREAWQLSLIAGALHFVPRNVPRSSARARIALRRLRRPDRTFADPAEFLSALLLCRDMNQVYRLIVRGSQRGRPTEVRGVALALRLNMKENGGDLAGALRVSRQIAELPSRPDSFVSAMADMGTASLYSQQGRWREGLALYEASLARFRALGADDDALQVGGYIAAALLQLGDFDGARRRIDAIRRGWHLGDPTPQGDPEGISVMMLVDAEYCRLTGSGSADAYTQAGDVLLARHPLATRDPSSVMTLTTVAAALTLLGEHDLAGRYVRPVIDSVRTAADDLGWFDLPQTGNLALVSGVLRCAADPGDDAAVGLLVLADRLHARHDYPAMHQLFQQRRELAGVDETRWRRALAQFGGLGRQKALAETLRIFGEGLPD</sequence>
<dbReference type="eggNOG" id="COG3903">
    <property type="taxonomic scope" value="Bacteria"/>
</dbReference>
<evidence type="ECO:0000259" key="4">
    <source>
        <dbReference type="SMART" id="SM01043"/>
    </source>
</evidence>
<dbReference type="InterPro" id="IPR016032">
    <property type="entry name" value="Sig_transdc_resp-reg_C-effctor"/>
</dbReference>
<dbReference type="Pfam" id="PF13191">
    <property type="entry name" value="AAA_16"/>
    <property type="match status" value="1"/>
</dbReference>
<dbReference type="SMART" id="SM01043">
    <property type="entry name" value="BTAD"/>
    <property type="match status" value="1"/>
</dbReference>
<keyword evidence="6" id="KW-1185">Reference proteome</keyword>
<dbReference type="EMBL" id="AEUD01000001">
    <property type="protein sequence ID" value="EGD57115.1"/>
    <property type="molecule type" value="Genomic_DNA"/>
</dbReference>